<evidence type="ECO:0000313" key="7">
    <source>
        <dbReference type="EMBL" id="MDD9206864.1"/>
    </source>
</evidence>
<protein>
    <submittedName>
        <fullName evidence="7">UbiA family prenyltransferase</fullName>
    </submittedName>
</protein>
<evidence type="ECO:0000256" key="3">
    <source>
        <dbReference type="ARBA" id="ARBA00022989"/>
    </source>
</evidence>
<dbReference type="InterPro" id="IPR000537">
    <property type="entry name" value="UbiA_prenyltransferase"/>
</dbReference>
<sequence>AWAVLAAFFLWGAASHAFGAVQDIVADRRAGIGSLATVLGARTTVRLSLAAYVGAGLLLLPVPWPGPLASLLVLPYLGMVWPYRSVSDRDARRANHGWRQFLWLNYLVGFLVTMLLIWAW</sequence>
<organism evidence="7 8">
    <name type="scientific">Georgenia halotolerans</name>
    <dbReference type="NCBI Taxonomy" id="3028317"/>
    <lineage>
        <taxon>Bacteria</taxon>
        <taxon>Bacillati</taxon>
        <taxon>Actinomycetota</taxon>
        <taxon>Actinomycetes</taxon>
        <taxon>Micrococcales</taxon>
        <taxon>Bogoriellaceae</taxon>
        <taxon>Georgenia</taxon>
    </lineage>
</organism>
<keyword evidence="4 5" id="KW-0472">Membrane</keyword>
<evidence type="ECO:0000256" key="6">
    <source>
        <dbReference type="SAM" id="SignalP"/>
    </source>
</evidence>
<comment type="subcellular location">
    <subcellularLocation>
        <location evidence="1">Membrane</location>
        <topology evidence="1">Multi-pass membrane protein</topology>
    </subcellularLocation>
</comment>
<feature type="non-terminal residue" evidence="7">
    <location>
        <position position="1"/>
    </location>
</feature>
<reference evidence="7" key="1">
    <citation type="submission" date="2023-02" db="EMBL/GenBank/DDBJ databases">
        <title>Georgenia sp.10Sc9-8, isolated from a soil sample collected from the Taklamakan desert.</title>
        <authorList>
            <person name="Liu S."/>
        </authorList>
    </citation>
    <scope>NUCLEOTIDE SEQUENCE</scope>
    <source>
        <strain evidence="7">10Sc9-8</strain>
    </source>
</reference>
<evidence type="ECO:0000256" key="5">
    <source>
        <dbReference type="SAM" id="Phobius"/>
    </source>
</evidence>
<accession>A0ABT5TY06</accession>
<name>A0ABT5TY06_9MICO</name>
<keyword evidence="3 5" id="KW-1133">Transmembrane helix</keyword>
<gene>
    <name evidence="7" type="ORF">PU560_10355</name>
</gene>
<evidence type="ECO:0000256" key="1">
    <source>
        <dbReference type="ARBA" id="ARBA00004141"/>
    </source>
</evidence>
<dbReference type="Gene3D" id="1.20.120.1780">
    <property type="entry name" value="UbiA prenyltransferase"/>
    <property type="match status" value="1"/>
</dbReference>
<feature type="signal peptide" evidence="6">
    <location>
        <begin position="1"/>
        <end position="19"/>
    </location>
</feature>
<feature type="transmembrane region" description="Helical" evidence="5">
    <location>
        <begin position="101"/>
        <end position="119"/>
    </location>
</feature>
<dbReference type="Pfam" id="PF01040">
    <property type="entry name" value="UbiA"/>
    <property type="match status" value="1"/>
</dbReference>
<evidence type="ECO:0000256" key="4">
    <source>
        <dbReference type="ARBA" id="ARBA00023136"/>
    </source>
</evidence>
<keyword evidence="6" id="KW-0732">Signal</keyword>
<dbReference type="Proteomes" id="UP001165561">
    <property type="component" value="Unassembled WGS sequence"/>
</dbReference>
<keyword evidence="8" id="KW-1185">Reference proteome</keyword>
<feature type="chain" id="PRO_5046902032" evidence="6">
    <location>
        <begin position="20"/>
        <end position="120"/>
    </location>
</feature>
<dbReference type="EMBL" id="JARACI010000994">
    <property type="protein sequence ID" value="MDD9206864.1"/>
    <property type="molecule type" value="Genomic_DNA"/>
</dbReference>
<comment type="caution">
    <text evidence="7">The sequence shown here is derived from an EMBL/GenBank/DDBJ whole genome shotgun (WGS) entry which is preliminary data.</text>
</comment>
<evidence type="ECO:0000256" key="2">
    <source>
        <dbReference type="ARBA" id="ARBA00022692"/>
    </source>
</evidence>
<keyword evidence="2 5" id="KW-0812">Transmembrane</keyword>
<proteinExistence type="predicted"/>
<evidence type="ECO:0000313" key="8">
    <source>
        <dbReference type="Proteomes" id="UP001165561"/>
    </source>
</evidence>
<feature type="transmembrane region" description="Helical" evidence="5">
    <location>
        <begin position="62"/>
        <end position="81"/>
    </location>
</feature>